<feature type="compositionally biased region" description="Pro residues" evidence="5">
    <location>
        <begin position="239"/>
        <end position="251"/>
    </location>
</feature>
<feature type="region of interest" description="Disordered" evidence="5">
    <location>
        <begin position="1"/>
        <end position="23"/>
    </location>
</feature>
<evidence type="ECO:0000256" key="4">
    <source>
        <dbReference type="ARBA" id="ARBA00022759"/>
    </source>
</evidence>
<dbReference type="PANTHER" id="PTHR37984:SF5">
    <property type="entry name" value="PROTEIN NYNRIN-LIKE"/>
    <property type="match status" value="1"/>
</dbReference>
<evidence type="ECO:0008006" key="7">
    <source>
        <dbReference type="Google" id="ProtNLM"/>
    </source>
</evidence>
<dbReference type="EMBL" id="CDMZ01000865">
    <property type="protein sequence ID" value="CEM22905.1"/>
    <property type="molecule type" value="Genomic_DNA"/>
</dbReference>
<evidence type="ECO:0000256" key="1">
    <source>
        <dbReference type="ARBA" id="ARBA00022679"/>
    </source>
</evidence>
<dbReference type="Gene3D" id="3.30.70.270">
    <property type="match status" value="3"/>
</dbReference>
<dbReference type="GO" id="GO:0004519">
    <property type="term" value="F:endonuclease activity"/>
    <property type="evidence" value="ECO:0007669"/>
    <property type="project" value="UniProtKB-KW"/>
</dbReference>
<accession>A0A0G4G3Y6</accession>
<evidence type="ECO:0000256" key="5">
    <source>
        <dbReference type="SAM" id="MobiDB-lite"/>
    </source>
</evidence>
<keyword evidence="2" id="KW-0548">Nucleotidyltransferase</keyword>
<keyword evidence="4" id="KW-0255">Endonuclease</keyword>
<evidence type="ECO:0000256" key="2">
    <source>
        <dbReference type="ARBA" id="ARBA00022695"/>
    </source>
</evidence>
<keyword evidence="1" id="KW-0808">Transferase</keyword>
<dbReference type="PhylomeDB" id="A0A0G4G3Y6"/>
<dbReference type="InterPro" id="IPR050951">
    <property type="entry name" value="Retrovirus_Pol_polyprotein"/>
</dbReference>
<dbReference type="CDD" id="cd00303">
    <property type="entry name" value="retropepsin_like"/>
    <property type="match status" value="1"/>
</dbReference>
<evidence type="ECO:0000313" key="6">
    <source>
        <dbReference type="EMBL" id="CEM22905.1"/>
    </source>
</evidence>
<dbReference type="Gene3D" id="3.10.10.10">
    <property type="entry name" value="HIV Type 1 Reverse Transcriptase, subunit A, domain 1"/>
    <property type="match status" value="1"/>
</dbReference>
<dbReference type="SUPFAM" id="SSF56672">
    <property type="entry name" value="DNA/RNA polymerases"/>
    <property type="match status" value="1"/>
</dbReference>
<protein>
    <recommendedName>
        <fullName evidence="7">Reverse transcriptase domain-containing protein</fullName>
    </recommendedName>
</protein>
<dbReference type="Gene3D" id="2.40.70.10">
    <property type="entry name" value="Acid Proteases"/>
    <property type="match status" value="1"/>
</dbReference>
<dbReference type="PANTHER" id="PTHR37984">
    <property type="entry name" value="PROTEIN CBG26694"/>
    <property type="match status" value="1"/>
</dbReference>
<dbReference type="InterPro" id="IPR021109">
    <property type="entry name" value="Peptidase_aspartic_dom_sf"/>
</dbReference>
<feature type="region of interest" description="Disordered" evidence="5">
    <location>
        <begin position="227"/>
        <end position="273"/>
    </location>
</feature>
<dbReference type="InterPro" id="IPR043502">
    <property type="entry name" value="DNA/RNA_pol_sf"/>
</dbReference>
<evidence type="ECO:0000256" key="3">
    <source>
        <dbReference type="ARBA" id="ARBA00022722"/>
    </source>
</evidence>
<gene>
    <name evidence="6" type="ORF">Cvel_20123</name>
</gene>
<sequence>MGVGSPLMQPQGPVVPSGLAPSPMQHQQIWQPAARPVTDFPPGLWGSQRQNQNASMQNGYPFCRYYSTKTSRTPGKLIRFHGRLAGVPVRCLYNPGADSNFLTHSVAESNRFTLWDLDELTACKGGLSGGPQLPISQEVKGLPLCIQGFSAPLDLTIVDLNDDYDVMLGMPFCEEYIPIPHYREKALTIPACESPTGRDLLLLDSEEYPAEGEGEDFFSQRELRRLMKRPSSRSAGKPGDPPPLSSFPPDHPINSSTYTGFQKHLQSKEVPPSVRPVLEKHFDRFPDELPGLPPHRKIECEIKLEVGHSPPTRAPYRLSYGQLDELRRQLDSYLEKGHIRPSTSPYAAPVLFVQKADGMQRMCIDFMGLNKITVRDKFPIPHPEELLSRLHNTKFFSFLDLRQYFHQTRIREGDEGKMAFVTSRTPEEHIEHIDQVLSLLREHQLYVKVSKCAWLWTEAKFLGLVVDEKGVKPSHEKMQGLTEFAQPTDRTSLRQFLGLANWFRRFVPRFSFLAGPLTFLLQGNIPFEWKTAQSRAFAELKKAV</sequence>
<dbReference type="InterPro" id="IPR043128">
    <property type="entry name" value="Rev_trsase/Diguanyl_cyclase"/>
</dbReference>
<keyword evidence="3" id="KW-0540">Nuclease</keyword>
<name>A0A0G4G3Y6_9ALVE</name>
<organism evidence="6">
    <name type="scientific">Chromera velia CCMP2878</name>
    <dbReference type="NCBI Taxonomy" id="1169474"/>
    <lineage>
        <taxon>Eukaryota</taxon>
        <taxon>Sar</taxon>
        <taxon>Alveolata</taxon>
        <taxon>Colpodellida</taxon>
        <taxon>Chromeraceae</taxon>
        <taxon>Chromera</taxon>
    </lineage>
</organism>
<keyword evidence="4" id="KW-0378">Hydrolase</keyword>
<dbReference type="AlphaFoldDB" id="A0A0G4G3Y6"/>
<dbReference type="CDD" id="cd01647">
    <property type="entry name" value="RT_LTR"/>
    <property type="match status" value="1"/>
</dbReference>
<dbReference type="GO" id="GO:0016779">
    <property type="term" value="F:nucleotidyltransferase activity"/>
    <property type="evidence" value="ECO:0007669"/>
    <property type="project" value="UniProtKB-KW"/>
</dbReference>
<proteinExistence type="predicted"/>
<dbReference type="VEuPathDB" id="CryptoDB:Cvel_20123"/>
<reference evidence="6" key="1">
    <citation type="submission" date="2014-11" db="EMBL/GenBank/DDBJ databases">
        <authorList>
            <person name="Otto D Thomas"/>
            <person name="Naeem Raeece"/>
        </authorList>
    </citation>
    <scope>NUCLEOTIDE SEQUENCE</scope>
</reference>